<dbReference type="InterPro" id="IPR047655">
    <property type="entry name" value="Transpos_IS630-like"/>
</dbReference>
<dbReference type="SUPFAM" id="SSF46689">
    <property type="entry name" value="Homeodomain-like"/>
    <property type="match status" value="1"/>
</dbReference>
<dbReference type="InterPro" id="IPR038717">
    <property type="entry name" value="Tc1-like_DDE_dom"/>
</dbReference>
<dbReference type="Pfam" id="PF13565">
    <property type="entry name" value="HTH_32"/>
    <property type="match status" value="1"/>
</dbReference>
<organism evidence="2 3">
    <name type="scientific">Candidatus Methylobacter titanis</name>
    <dbReference type="NCBI Taxonomy" id="3053457"/>
    <lineage>
        <taxon>Bacteria</taxon>
        <taxon>Pseudomonadati</taxon>
        <taxon>Pseudomonadota</taxon>
        <taxon>Gammaproteobacteria</taxon>
        <taxon>Methylococcales</taxon>
        <taxon>Methylococcaceae</taxon>
        <taxon>Methylobacter</taxon>
    </lineage>
</organism>
<sequence length="262" mass="29477">MRDLALRKLSEAFGVCRQTAATWLNDCEVGGASALLDKPRSGRPCKLLKDIKQDVIGLIKEAPRSLKTVLAKLFEKEGITVSCATLKRLCKQANLCWKRVRKSLRAKRDPDLFAQSQQQVAALIEQAKQQQIDLVYFDESGFTLEPCIPYAWQSAGKTIEVPCAKSTRLNVLGFMNKNGAFQSWVFEKSITSAVVVACIDAFAESLKRPTALVIDNAPIHTSHEFRDNIERWQLQGLTIVPIAPYSPELNLIEILWRKIKYE</sequence>
<evidence type="ECO:0000313" key="3">
    <source>
        <dbReference type="Proteomes" id="UP001160519"/>
    </source>
</evidence>
<feature type="domain" description="Tc1-like transposase DDE" evidence="1">
    <location>
        <begin position="133"/>
        <end position="261"/>
    </location>
</feature>
<gene>
    <name evidence="2" type="ORF">PSU93_14550</name>
</gene>
<dbReference type="AlphaFoldDB" id="A0AA43TQY1"/>
<dbReference type="InterPro" id="IPR009057">
    <property type="entry name" value="Homeodomain-like_sf"/>
</dbReference>
<dbReference type="NCBIfam" id="NF033545">
    <property type="entry name" value="transpos_IS630"/>
    <property type="match status" value="1"/>
</dbReference>
<dbReference type="Proteomes" id="UP001160519">
    <property type="component" value="Unassembled WGS sequence"/>
</dbReference>
<protein>
    <submittedName>
        <fullName evidence="2">IS630 family transposase</fullName>
    </submittedName>
</protein>
<accession>A0AA43TQY1</accession>
<dbReference type="Pfam" id="PF13358">
    <property type="entry name" value="DDE_3"/>
    <property type="match status" value="1"/>
</dbReference>
<name>A0AA43TQY1_9GAMM</name>
<dbReference type="GO" id="GO:0003676">
    <property type="term" value="F:nucleic acid binding"/>
    <property type="evidence" value="ECO:0007669"/>
    <property type="project" value="InterPro"/>
</dbReference>
<reference evidence="2" key="1">
    <citation type="submission" date="2023-01" db="EMBL/GenBank/DDBJ databases">
        <title>Biogeochemical cycle of methane in antarctic sediments.</title>
        <authorList>
            <person name="Roldan D.M."/>
            <person name="Menes R.J."/>
        </authorList>
    </citation>
    <scope>NUCLEOTIDE SEQUENCE [LARGE SCALE GENOMIC DNA]</scope>
    <source>
        <strain evidence="2">K-2018 MAG008</strain>
    </source>
</reference>
<evidence type="ECO:0000313" key="2">
    <source>
        <dbReference type="EMBL" id="MDI1232360.1"/>
    </source>
</evidence>
<keyword evidence="3" id="KW-1185">Reference proteome</keyword>
<proteinExistence type="predicted"/>
<comment type="caution">
    <text evidence="2">The sequence shown here is derived from an EMBL/GenBank/DDBJ whole genome shotgun (WGS) entry which is preliminary data.</text>
</comment>
<dbReference type="EMBL" id="JAQSDF010000078">
    <property type="protein sequence ID" value="MDI1232360.1"/>
    <property type="molecule type" value="Genomic_DNA"/>
</dbReference>
<dbReference type="Gene3D" id="3.30.420.10">
    <property type="entry name" value="Ribonuclease H-like superfamily/Ribonuclease H"/>
    <property type="match status" value="1"/>
</dbReference>
<evidence type="ECO:0000259" key="1">
    <source>
        <dbReference type="Pfam" id="PF13358"/>
    </source>
</evidence>
<dbReference type="InterPro" id="IPR036397">
    <property type="entry name" value="RNaseH_sf"/>
</dbReference>